<protein>
    <submittedName>
        <fullName evidence="2">Uncharacterized protein</fullName>
    </submittedName>
</protein>
<feature type="region of interest" description="Disordered" evidence="1">
    <location>
        <begin position="289"/>
        <end position="337"/>
    </location>
</feature>
<name>A0A150G7Y0_GONPE</name>
<dbReference type="EMBL" id="LSYV01000050">
    <property type="protein sequence ID" value="KXZ45944.1"/>
    <property type="molecule type" value="Genomic_DNA"/>
</dbReference>
<organism evidence="2 3">
    <name type="scientific">Gonium pectorale</name>
    <name type="common">Green alga</name>
    <dbReference type="NCBI Taxonomy" id="33097"/>
    <lineage>
        <taxon>Eukaryota</taxon>
        <taxon>Viridiplantae</taxon>
        <taxon>Chlorophyta</taxon>
        <taxon>core chlorophytes</taxon>
        <taxon>Chlorophyceae</taxon>
        <taxon>CS clade</taxon>
        <taxon>Chlamydomonadales</taxon>
        <taxon>Volvocaceae</taxon>
        <taxon>Gonium</taxon>
    </lineage>
</organism>
<feature type="compositionally biased region" description="Acidic residues" evidence="1">
    <location>
        <begin position="366"/>
        <end position="382"/>
    </location>
</feature>
<evidence type="ECO:0000313" key="3">
    <source>
        <dbReference type="Proteomes" id="UP000075714"/>
    </source>
</evidence>
<evidence type="ECO:0000256" key="1">
    <source>
        <dbReference type="SAM" id="MobiDB-lite"/>
    </source>
</evidence>
<dbReference type="SUPFAM" id="SSF52047">
    <property type="entry name" value="RNI-like"/>
    <property type="match status" value="1"/>
</dbReference>
<reference evidence="3" key="1">
    <citation type="journal article" date="2016" name="Nat. Commun.">
        <title>The Gonium pectorale genome demonstrates co-option of cell cycle regulation during the evolution of multicellularity.</title>
        <authorList>
            <person name="Hanschen E.R."/>
            <person name="Marriage T.N."/>
            <person name="Ferris P.J."/>
            <person name="Hamaji T."/>
            <person name="Toyoda A."/>
            <person name="Fujiyama A."/>
            <person name="Neme R."/>
            <person name="Noguchi H."/>
            <person name="Minakuchi Y."/>
            <person name="Suzuki M."/>
            <person name="Kawai-Toyooka H."/>
            <person name="Smith D.R."/>
            <person name="Sparks H."/>
            <person name="Anderson J."/>
            <person name="Bakaric R."/>
            <person name="Luria V."/>
            <person name="Karger A."/>
            <person name="Kirschner M.W."/>
            <person name="Durand P.M."/>
            <person name="Michod R.E."/>
            <person name="Nozaki H."/>
            <person name="Olson B.J."/>
        </authorList>
    </citation>
    <scope>NUCLEOTIDE SEQUENCE [LARGE SCALE GENOMIC DNA]</scope>
    <source>
        <strain evidence="3">NIES-2863</strain>
    </source>
</reference>
<keyword evidence="3" id="KW-1185">Reference proteome</keyword>
<accession>A0A150G7Y0</accession>
<gene>
    <name evidence="2" type="ORF">GPECTOR_49g528</name>
</gene>
<dbReference type="Proteomes" id="UP000075714">
    <property type="component" value="Unassembled WGS sequence"/>
</dbReference>
<proteinExistence type="predicted"/>
<evidence type="ECO:0000313" key="2">
    <source>
        <dbReference type="EMBL" id="KXZ45944.1"/>
    </source>
</evidence>
<comment type="caution">
    <text evidence="2">The sequence shown here is derived from an EMBL/GenBank/DDBJ whole genome shotgun (WGS) entry which is preliminary data.</text>
</comment>
<feature type="region of interest" description="Disordered" evidence="1">
    <location>
        <begin position="358"/>
        <end position="382"/>
    </location>
</feature>
<sequence length="382" mass="40519">MAGRGLDVRGAEALSGLTSVRLDQLVLPCDDERLNVWPRPPAPAFTVAPSWPLPPQLHSLELRRAQQKVEVLGCLQLPLALQKVGLQANVLKFSLEGGVHVAMPSCRLLPSMQRSLVNAFALASASRSLWCVEVAFEGAPFGVDESPLLLPPAPEEVAAAAAAPAGRASSGLHRPGHGPWLAALGSLPSLAELRLAHVALDEEDVRTIATCLTRLEVLCLTADAAEPPCCPAASWPLLARLPRLRLLALDARFVSQLPRGEVAEAVRALLTEAACKELRVCLRHRRAGDSESEGYSSGDSDIEEGSAGSGDESPESSQPEASEGGGMSDVGPREDSGGRVEVLVRLLQAELRGAGLDPERVFWVVTDDDDDDGDDNDDDDDV</sequence>
<dbReference type="AlphaFoldDB" id="A0A150G7Y0"/>
<feature type="compositionally biased region" description="Low complexity" evidence="1">
    <location>
        <begin position="293"/>
        <end position="322"/>
    </location>
</feature>